<proteinExistence type="predicted"/>
<sequence length="136" mass="15126">MIKEKMTDIATLNDEFVPRARLDLIPDKFLGRILSVEEKEDTNFPGYQALYMEIAIEDPAAIAKAEGDAFTQKMRGMHVNELLIPAMHECGVTDTEDLVGKSYVLEKKYASFEGSNPRWVPTNSKGKSKGKGKSTA</sequence>
<protein>
    <submittedName>
        <fullName evidence="2">Uncharacterized protein</fullName>
    </submittedName>
</protein>
<organism evidence="2">
    <name type="scientific">marine sediment metagenome</name>
    <dbReference type="NCBI Taxonomy" id="412755"/>
    <lineage>
        <taxon>unclassified sequences</taxon>
        <taxon>metagenomes</taxon>
        <taxon>ecological metagenomes</taxon>
    </lineage>
</organism>
<dbReference type="GO" id="GO:0005737">
    <property type="term" value="C:cytoplasm"/>
    <property type="evidence" value="ECO:0007669"/>
    <property type="project" value="InterPro"/>
</dbReference>
<dbReference type="GO" id="GO:0004820">
    <property type="term" value="F:glycine-tRNA ligase activity"/>
    <property type="evidence" value="ECO:0007669"/>
    <property type="project" value="InterPro"/>
</dbReference>
<accession>X1EY61</accession>
<dbReference type="PROSITE" id="PS50861">
    <property type="entry name" value="AA_TRNA_LIGASE_II_GLYAB"/>
    <property type="match status" value="1"/>
</dbReference>
<dbReference type="GO" id="GO:0006426">
    <property type="term" value="P:glycyl-tRNA aminoacylation"/>
    <property type="evidence" value="ECO:0007669"/>
    <property type="project" value="InterPro"/>
</dbReference>
<evidence type="ECO:0000256" key="1">
    <source>
        <dbReference type="SAM" id="MobiDB-lite"/>
    </source>
</evidence>
<dbReference type="EMBL" id="BARU01000009">
    <property type="protein sequence ID" value="GAH25265.1"/>
    <property type="molecule type" value="Genomic_DNA"/>
</dbReference>
<comment type="caution">
    <text evidence="2">The sequence shown here is derived from an EMBL/GenBank/DDBJ whole genome shotgun (WGS) entry which is preliminary data.</text>
</comment>
<feature type="compositionally biased region" description="Basic residues" evidence="1">
    <location>
        <begin position="126"/>
        <end position="136"/>
    </location>
</feature>
<name>X1EY61_9ZZZZ</name>
<dbReference type="InterPro" id="IPR006194">
    <property type="entry name" value="Gly-tRNA-synth_heterodimer"/>
</dbReference>
<gene>
    <name evidence="2" type="ORF">S03H2_00117</name>
</gene>
<dbReference type="GO" id="GO:0005524">
    <property type="term" value="F:ATP binding"/>
    <property type="evidence" value="ECO:0007669"/>
    <property type="project" value="InterPro"/>
</dbReference>
<feature type="region of interest" description="Disordered" evidence="1">
    <location>
        <begin position="114"/>
        <end position="136"/>
    </location>
</feature>
<dbReference type="AlphaFoldDB" id="X1EY61"/>
<evidence type="ECO:0000313" key="2">
    <source>
        <dbReference type="EMBL" id="GAH25265.1"/>
    </source>
</evidence>
<reference evidence="2" key="1">
    <citation type="journal article" date="2014" name="Front. Microbiol.">
        <title>High frequency of phylogenetically diverse reductive dehalogenase-homologous genes in deep subseafloor sedimentary metagenomes.</title>
        <authorList>
            <person name="Kawai M."/>
            <person name="Futagami T."/>
            <person name="Toyoda A."/>
            <person name="Takaki Y."/>
            <person name="Nishi S."/>
            <person name="Hori S."/>
            <person name="Arai W."/>
            <person name="Tsubouchi T."/>
            <person name="Morono Y."/>
            <person name="Uchiyama I."/>
            <person name="Ito T."/>
            <person name="Fujiyama A."/>
            <person name="Inagaki F."/>
            <person name="Takami H."/>
        </authorList>
    </citation>
    <scope>NUCLEOTIDE SEQUENCE</scope>
    <source>
        <strain evidence="2">Expedition CK06-06</strain>
    </source>
</reference>